<proteinExistence type="inferred from homology"/>
<dbReference type="GO" id="GO:0004065">
    <property type="term" value="F:arylsulfatase activity"/>
    <property type="evidence" value="ECO:0007669"/>
    <property type="project" value="TreeGrafter"/>
</dbReference>
<dbReference type="Proteomes" id="UP000800200">
    <property type="component" value="Unassembled WGS sequence"/>
</dbReference>
<dbReference type="OrthoDB" id="96314at2759"/>
<dbReference type="Pfam" id="PF00884">
    <property type="entry name" value="Sulfatase"/>
    <property type="match status" value="1"/>
</dbReference>
<dbReference type="Pfam" id="PF12411">
    <property type="entry name" value="Choline_sulf_C"/>
    <property type="match status" value="1"/>
</dbReference>
<dbReference type="GO" id="GO:0015024">
    <property type="term" value="F:glucuronate-2-sulfatase activity"/>
    <property type="evidence" value="ECO:0007669"/>
    <property type="project" value="TreeGrafter"/>
</dbReference>
<protein>
    <submittedName>
        <fullName evidence="6">Choline-sulfatase</fullName>
    </submittedName>
</protein>
<gene>
    <name evidence="6" type="ORF">K469DRAFT_728868</name>
</gene>
<dbReference type="InterPro" id="IPR024607">
    <property type="entry name" value="Sulfatase_CS"/>
</dbReference>
<dbReference type="NCBIfam" id="TIGR03417">
    <property type="entry name" value="chol_sulfatase"/>
    <property type="match status" value="1"/>
</dbReference>
<keyword evidence="7" id="KW-1185">Reference proteome</keyword>
<dbReference type="InterPro" id="IPR000917">
    <property type="entry name" value="Sulfatase_N"/>
</dbReference>
<dbReference type="FunFam" id="3.40.720.10:FF:000032">
    <property type="entry name" value="Choline sulfatase"/>
    <property type="match status" value="1"/>
</dbReference>
<evidence type="ECO:0000313" key="7">
    <source>
        <dbReference type="Proteomes" id="UP000800200"/>
    </source>
</evidence>
<evidence type="ECO:0000256" key="2">
    <source>
        <dbReference type="ARBA" id="ARBA00022801"/>
    </source>
</evidence>
<dbReference type="PANTHER" id="PTHR46615">
    <property type="entry name" value="ARYLSULFATASE K"/>
    <property type="match status" value="1"/>
</dbReference>
<sequence>MAPSVLLQPESSSQPYADALSVPTKSVSKGNGSEGGVSLEAHVPVGGSFPVQSSFNGNGQAHGGDGAANSVSSQGAQQDRHFITSQTLLQQSLNYASGGSGSDGTARKPNILYIMADQMAAPLLKMNNPNSPIKTPNLDSLAESGVVFTSAYCNSPLCAPSRFTMCTGQLPSKIGGYDNASILSPEVPTYAHYLRREGYETALAGKMHFIGPDQLHGFEHRLTSDIYPGDMGWTVNWDKPEERQEWYHNMSSVMQAGPCVRSNQLDYDEDVMFKASQYLYDYVRSDPKTRRPFALTVSLTHPHDPYTMTQEYWDRYEDVEIPLPSLHIAQEDQDSHSQRLLKTIDLWNNPVPDEAAKRARRAYFGACTFVDDQVGKLLALLKNCYLDKDTIIVFSGDHGDMLGERDLWYKMSWFEMSARVPMIVHCPSRFVPKRVNESVSTMDLLPTFVDLAGGNPSDILPIDGVSLYDYLVSDKPGKDEVFGEYMGEGTVTPVMMIRRGKWKYVTSLVDPPQLFDLVSDPQELDNLAKSTKPEHFQVLKEFEKESRNKWDLNRIHMEVLASQRQRQLCWSALKIGRKETWDYQPPYNDKDRFIRSHIPLDDLERRARFPVVDYLGRPRTAAATHHGAAGAIGE</sequence>
<dbReference type="InterPro" id="IPR025863">
    <property type="entry name" value="Choline_sulf_C_dom"/>
</dbReference>
<evidence type="ECO:0000256" key="1">
    <source>
        <dbReference type="ARBA" id="ARBA00008779"/>
    </source>
</evidence>
<dbReference type="InterPro" id="IPR017850">
    <property type="entry name" value="Alkaline_phosphatase_core_sf"/>
</dbReference>
<feature type="compositionally biased region" description="Polar residues" evidence="3">
    <location>
        <begin position="69"/>
        <end position="78"/>
    </location>
</feature>
<evidence type="ECO:0000313" key="6">
    <source>
        <dbReference type="EMBL" id="KAF2193790.1"/>
    </source>
</evidence>
<dbReference type="CDD" id="cd16032">
    <property type="entry name" value="choline-sulfatase"/>
    <property type="match status" value="1"/>
</dbReference>
<evidence type="ECO:0000256" key="3">
    <source>
        <dbReference type="SAM" id="MobiDB-lite"/>
    </source>
</evidence>
<dbReference type="Gene3D" id="3.40.720.10">
    <property type="entry name" value="Alkaline Phosphatase, subunit A"/>
    <property type="match status" value="1"/>
</dbReference>
<dbReference type="EMBL" id="ML994613">
    <property type="protein sequence ID" value="KAF2193790.1"/>
    <property type="molecule type" value="Genomic_DNA"/>
</dbReference>
<evidence type="ECO:0000259" key="5">
    <source>
        <dbReference type="Pfam" id="PF12411"/>
    </source>
</evidence>
<feature type="domain" description="Choline sulfatase enzyme C-terminal" evidence="5">
    <location>
        <begin position="558"/>
        <end position="609"/>
    </location>
</feature>
<keyword evidence="2" id="KW-0378">Hydrolase</keyword>
<dbReference type="InterPro" id="IPR017785">
    <property type="entry name" value="Choline-sulfatase"/>
</dbReference>
<dbReference type="AlphaFoldDB" id="A0A6A6EUK7"/>
<dbReference type="PANTHER" id="PTHR46615:SF1">
    <property type="entry name" value="ARYLSULFATASE K"/>
    <property type="match status" value="1"/>
</dbReference>
<dbReference type="SUPFAM" id="SSF53649">
    <property type="entry name" value="Alkaline phosphatase-like"/>
    <property type="match status" value="1"/>
</dbReference>
<dbReference type="InterPro" id="IPR051849">
    <property type="entry name" value="GAG-degrading_sulfatase"/>
</dbReference>
<dbReference type="PROSITE" id="PS00149">
    <property type="entry name" value="SULFATASE_2"/>
    <property type="match status" value="1"/>
</dbReference>
<organism evidence="6 7">
    <name type="scientific">Zopfia rhizophila CBS 207.26</name>
    <dbReference type="NCBI Taxonomy" id="1314779"/>
    <lineage>
        <taxon>Eukaryota</taxon>
        <taxon>Fungi</taxon>
        <taxon>Dikarya</taxon>
        <taxon>Ascomycota</taxon>
        <taxon>Pezizomycotina</taxon>
        <taxon>Dothideomycetes</taxon>
        <taxon>Dothideomycetes incertae sedis</taxon>
        <taxon>Zopfiaceae</taxon>
        <taxon>Zopfia</taxon>
    </lineage>
</organism>
<accession>A0A6A6EUK7</accession>
<evidence type="ECO:0000259" key="4">
    <source>
        <dbReference type="Pfam" id="PF00884"/>
    </source>
</evidence>
<feature type="domain" description="Sulfatase N-terminal" evidence="4">
    <location>
        <begin position="109"/>
        <end position="453"/>
    </location>
</feature>
<feature type="compositionally biased region" description="Polar residues" evidence="3">
    <location>
        <begin position="50"/>
        <end position="59"/>
    </location>
</feature>
<comment type="similarity">
    <text evidence="1">Belongs to the sulfatase family.</text>
</comment>
<reference evidence="6" key="1">
    <citation type="journal article" date="2020" name="Stud. Mycol.">
        <title>101 Dothideomycetes genomes: a test case for predicting lifestyles and emergence of pathogens.</title>
        <authorList>
            <person name="Haridas S."/>
            <person name="Albert R."/>
            <person name="Binder M."/>
            <person name="Bloem J."/>
            <person name="Labutti K."/>
            <person name="Salamov A."/>
            <person name="Andreopoulos B."/>
            <person name="Baker S."/>
            <person name="Barry K."/>
            <person name="Bills G."/>
            <person name="Bluhm B."/>
            <person name="Cannon C."/>
            <person name="Castanera R."/>
            <person name="Culley D."/>
            <person name="Daum C."/>
            <person name="Ezra D."/>
            <person name="Gonzalez J."/>
            <person name="Henrissat B."/>
            <person name="Kuo A."/>
            <person name="Liang C."/>
            <person name="Lipzen A."/>
            <person name="Lutzoni F."/>
            <person name="Magnuson J."/>
            <person name="Mondo S."/>
            <person name="Nolan M."/>
            <person name="Ohm R."/>
            <person name="Pangilinan J."/>
            <person name="Park H.-J."/>
            <person name="Ramirez L."/>
            <person name="Alfaro M."/>
            <person name="Sun H."/>
            <person name="Tritt A."/>
            <person name="Yoshinaga Y."/>
            <person name="Zwiers L.-H."/>
            <person name="Turgeon B."/>
            <person name="Goodwin S."/>
            <person name="Spatafora J."/>
            <person name="Crous P."/>
            <person name="Grigoriev I."/>
        </authorList>
    </citation>
    <scope>NUCLEOTIDE SEQUENCE</scope>
    <source>
        <strain evidence="6">CBS 207.26</strain>
    </source>
</reference>
<feature type="region of interest" description="Disordered" evidence="3">
    <location>
        <begin position="1"/>
        <end position="78"/>
    </location>
</feature>
<name>A0A6A6EUK7_9PEZI</name>